<dbReference type="KEGG" id="apo:Arcpr_0540"/>
<accession>D2RH31</accession>
<dbReference type="Proteomes" id="UP000001901">
    <property type="component" value="Chromosome"/>
</dbReference>
<gene>
    <name evidence="1" type="ordered locus">Arcpr_0540</name>
</gene>
<dbReference type="GeneID" id="8739199"/>
<dbReference type="OrthoDB" id="247902at2157"/>
<reference evidence="1 2" key="1">
    <citation type="journal article" date="2010" name="Stand. Genomic Sci.">
        <title>Complete genome sequence of Archaeoglobus profundus type strain (AV18).</title>
        <authorList>
            <person name="von Jan M."/>
            <person name="Lapidus A."/>
            <person name="Del Rio T.G."/>
            <person name="Copeland A."/>
            <person name="Tice H."/>
            <person name="Cheng J.F."/>
            <person name="Lucas S."/>
            <person name="Chen F."/>
            <person name="Nolan M."/>
            <person name="Goodwin L."/>
            <person name="Han C."/>
            <person name="Pitluck S."/>
            <person name="Liolios K."/>
            <person name="Ivanova N."/>
            <person name="Mavromatis K."/>
            <person name="Ovchinnikova G."/>
            <person name="Chertkov O."/>
            <person name="Pati A."/>
            <person name="Chen A."/>
            <person name="Palaniappan K."/>
            <person name="Land M."/>
            <person name="Hauser L."/>
            <person name="Chang Y.J."/>
            <person name="Jeffries C.D."/>
            <person name="Saunders E."/>
            <person name="Brettin T."/>
            <person name="Detter J.C."/>
            <person name="Chain P."/>
            <person name="Eichinger K."/>
            <person name="Huber H."/>
            <person name="Spring S."/>
            <person name="Rohde M."/>
            <person name="Goker M."/>
            <person name="Wirth R."/>
            <person name="Woyke T."/>
            <person name="Bristow J."/>
            <person name="Eisen J.A."/>
            <person name="Markowitz V."/>
            <person name="Hugenholtz P."/>
            <person name="Kyrpides N.C."/>
            <person name="Klenk H.P."/>
        </authorList>
    </citation>
    <scope>NUCLEOTIDE SEQUENCE [LARGE SCALE GENOMIC DNA]</scope>
    <source>
        <strain evidence="2">DSM 5631 / JCM 9629 / NBRC 100127 / Av18</strain>
    </source>
</reference>
<dbReference type="RefSeq" id="WP_012939942.1">
    <property type="nucleotide sequence ID" value="NC_013741.1"/>
</dbReference>
<evidence type="ECO:0000313" key="1">
    <source>
        <dbReference type="EMBL" id="ADB57606.1"/>
    </source>
</evidence>
<organism evidence="1 2">
    <name type="scientific">Archaeoglobus profundus (strain DSM 5631 / JCM 9629 / NBRC 100127 / Av18)</name>
    <dbReference type="NCBI Taxonomy" id="572546"/>
    <lineage>
        <taxon>Archaea</taxon>
        <taxon>Methanobacteriati</taxon>
        <taxon>Methanobacteriota</taxon>
        <taxon>Archaeoglobi</taxon>
        <taxon>Archaeoglobales</taxon>
        <taxon>Archaeoglobaceae</taxon>
        <taxon>Archaeoglobus</taxon>
    </lineage>
</organism>
<dbReference type="PaxDb" id="572546-Arcpr_0540"/>
<name>D2RH31_ARCPA</name>
<dbReference type="eggNOG" id="arCOG02595">
    <property type="taxonomic scope" value="Archaea"/>
</dbReference>
<evidence type="ECO:0000313" key="2">
    <source>
        <dbReference type="Proteomes" id="UP000001901"/>
    </source>
</evidence>
<dbReference type="InterPro" id="IPR011006">
    <property type="entry name" value="CheY-like_superfamily"/>
</dbReference>
<dbReference type="EMBL" id="CP001857">
    <property type="protein sequence ID" value="ADB57606.1"/>
    <property type="molecule type" value="Genomic_DNA"/>
</dbReference>
<dbReference type="SUPFAM" id="SSF52172">
    <property type="entry name" value="CheY-like"/>
    <property type="match status" value="1"/>
</dbReference>
<proteinExistence type="predicted"/>
<protein>
    <submittedName>
        <fullName evidence="1">Response regulator receiver protein</fullName>
    </submittedName>
</protein>
<sequence length="126" mass="14844">MERGLKRCRSYADRNRGKNETNTKILKDFFEKHGYEVVVAKDYDEFENLYSADLIFIDLAGFDSRIWDLCEDLRMKMILFILFYPSKVDIALTKGAEVAAFKPLNSKKILELVENLIRGRFYEDKD</sequence>
<dbReference type="HOGENOM" id="CLU_1976410_0_0_2"/>
<keyword evidence="2" id="KW-1185">Reference proteome</keyword>
<dbReference type="Gene3D" id="3.40.50.2300">
    <property type="match status" value="1"/>
</dbReference>
<dbReference type="STRING" id="572546.Arcpr_0540"/>
<dbReference type="AlphaFoldDB" id="D2RH31"/>